<dbReference type="Pfam" id="PF02645">
    <property type="entry name" value="DegV"/>
    <property type="match status" value="1"/>
</dbReference>
<evidence type="ECO:0000256" key="2">
    <source>
        <dbReference type="ARBA" id="ARBA00023121"/>
    </source>
</evidence>
<comment type="caution">
    <text evidence="3">The sequence shown here is derived from an EMBL/GenBank/DDBJ whole genome shotgun (WGS) entry which is preliminary data.</text>
</comment>
<dbReference type="RefSeq" id="WP_120117460.1">
    <property type="nucleotide sequence ID" value="NZ_QYTW02000022.1"/>
</dbReference>
<dbReference type="PANTHER" id="PTHR33434:SF8">
    <property type="entry name" value="DEGV DOMAIN-CONTAINING PROTEIN SPR1019"/>
    <property type="match status" value="1"/>
</dbReference>
<sequence length="280" mass="30505">MKMIKIVTDSSSDLTIEEANELEVMIVPLTISIGEESFLDGTDVTPKEFIQKMEASKTLPKSSQPAIGELLKLYNQLTEDGSEVLSIHMSGKLSGTAESAKTAAMMAEGKVNVVDSLFISKALGFQVREAAKLAKEGRIAEEIIQKINDIRKNTHLFVVVDTLENLVKGGRIGKGTALIGSILNIKPIAILEDGEYSPVAKVRSQSQAIKYLVKQFMKDAKGKTIKYASIAHANGLDFAMKLKEQIEEKADFHSVEILWTSPVISTHTGQGAIGFSYFAE</sequence>
<evidence type="ECO:0000256" key="1">
    <source>
        <dbReference type="ARBA" id="ARBA00003238"/>
    </source>
</evidence>
<dbReference type="PROSITE" id="PS51482">
    <property type="entry name" value="DEGV"/>
    <property type="match status" value="1"/>
</dbReference>
<dbReference type="InterPro" id="IPR050270">
    <property type="entry name" value="DegV_domain_contain"/>
</dbReference>
<dbReference type="PANTHER" id="PTHR33434">
    <property type="entry name" value="DEGV DOMAIN-CONTAINING PROTEIN DR_1986-RELATED"/>
    <property type="match status" value="1"/>
</dbReference>
<keyword evidence="2" id="KW-0446">Lipid-binding</keyword>
<comment type="function">
    <text evidence="1">May bind long-chain fatty acids, such as palmitate, and may play a role in lipid transport or fatty acid metabolism.</text>
</comment>
<dbReference type="OrthoDB" id="5429275at2"/>
<reference evidence="3 4" key="1">
    <citation type="submission" date="2018-12" db="EMBL/GenBank/DDBJ databases">
        <authorList>
            <person name="Sun L."/>
            <person name="Chen Z."/>
        </authorList>
    </citation>
    <scope>NUCLEOTIDE SEQUENCE [LARGE SCALE GENOMIC DNA]</scope>
    <source>
        <strain evidence="3 4">LMG 29736</strain>
    </source>
</reference>
<dbReference type="Gene3D" id="3.40.50.10170">
    <property type="match status" value="1"/>
</dbReference>
<dbReference type="InterPro" id="IPR003797">
    <property type="entry name" value="DegV"/>
</dbReference>
<dbReference type="AlphaFoldDB" id="A0A429X4H7"/>
<evidence type="ECO:0000313" key="4">
    <source>
        <dbReference type="Proteomes" id="UP000287296"/>
    </source>
</evidence>
<dbReference type="GO" id="GO:0008289">
    <property type="term" value="F:lipid binding"/>
    <property type="evidence" value="ECO:0007669"/>
    <property type="project" value="UniProtKB-KW"/>
</dbReference>
<dbReference type="SUPFAM" id="SSF82549">
    <property type="entry name" value="DAK1/DegV-like"/>
    <property type="match status" value="1"/>
</dbReference>
<accession>A0A429X4H7</accession>
<dbReference type="InterPro" id="IPR043168">
    <property type="entry name" value="DegV_C"/>
</dbReference>
<dbReference type="EMBL" id="QYTW02000022">
    <property type="protein sequence ID" value="RST58295.1"/>
    <property type="molecule type" value="Genomic_DNA"/>
</dbReference>
<dbReference type="NCBIfam" id="TIGR00762">
    <property type="entry name" value="DegV"/>
    <property type="match status" value="1"/>
</dbReference>
<dbReference type="Proteomes" id="UP000287296">
    <property type="component" value="Unassembled WGS sequence"/>
</dbReference>
<organism evidence="3 4">
    <name type="scientific">Siminovitchia terrae</name>
    <name type="common">Bacillus terrae</name>
    <dbReference type="NCBI Taxonomy" id="1914933"/>
    <lineage>
        <taxon>Bacteria</taxon>
        <taxon>Bacillati</taxon>
        <taxon>Bacillota</taxon>
        <taxon>Bacilli</taxon>
        <taxon>Bacillales</taxon>
        <taxon>Bacillaceae</taxon>
        <taxon>Siminovitchia</taxon>
    </lineage>
</organism>
<protein>
    <submittedName>
        <fullName evidence="3">DegV family protein</fullName>
    </submittedName>
</protein>
<proteinExistence type="predicted"/>
<dbReference type="Gene3D" id="3.30.1180.10">
    <property type="match status" value="1"/>
</dbReference>
<evidence type="ECO:0000313" key="3">
    <source>
        <dbReference type="EMBL" id="RST58295.1"/>
    </source>
</evidence>
<name>A0A429X4H7_SIMTE</name>
<gene>
    <name evidence="3" type="ORF">D5F11_018620</name>
</gene>